<dbReference type="Proteomes" id="UP001370348">
    <property type="component" value="Chromosome"/>
</dbReference>
<dbReference type="InterPro" id="IPR051906">
    <property type="entry name" value="TolC-like"/>
</dbReference>
<evidence type="ECO:0000256" key="9">
    <source>
        <dbReference type="SAM" id="MobiDB-lite"/>
    </source>
</evidence>
<evidence type="ECO:0000256" key="2">
    <source>
        <dbReference type="ARBA" id="ARBA00007613"/>
    </source>
</evidence>
<evidence type="ECO:0000256" key="8">
    <source>
        <dbReference type="SAM" id="Coils"/>
    </source>
</evidence>
<dbReference type="Pfam" id="PF02321">
    <property type="entry name" value="OEP"/>
    <property type="match status" value="2"/>
</dbReference>
<evidence type="ECO:0000256" key="6">
    <source>
        <dbReference type="ARBA" id="ARBA00023136"/>
    </source>
</evidence>
<evidence type="ECO:0000256" key="3">
    <source>
        <dbReference type="ARBA" id="ARBA00022448"/>
    </source>
</evidence>
<organism evidence="11 12">
    <name type="scientific">Pendulispora albinea</name>
    <dbReference type="NCBI Taxonomy" id="2741071"/>
    <lineage>
        <taxon>Bacteria</taxon>
        <taxon>Pseudomonadati</taxon>
        <taxon>Myxococcota</taxon>
        <taxon>Myxococcia</taxon>
        <taxon>Myxococcales</taxon>
        <taxon>Sorangiineae</taxon>
        <taxon>Pendulisporaceae</taxon>
        <taxon>Pendulispora</taxon>
    </lineage>
</organism>
<keyword evidence="10" id="KW-0732">Signal</keyword>
<comment type="subcellular location">
    <subcellularLocation>
        <location evidence="1">Cell outer membrane</location>
    </subcellularLocation>
</comment>
<dbReference type="SUPFAM" id="SSF56954">
    <property type="entry name" value="Outer membrane efflux proteins (OEP)"/>
    <property type="match status" value="1"/>
</dbReference>
<dbReference type="PANTHER" id="PTHR30026">
    <property type="entry name" value="OUTER MEMBRANE PROTEIN TOLC"/>
    <property type="match status" value="1"/>
</dbReference>
<dbReference type="Gene3D" id="1.20.1600.10">
    <property type="entry name" value="Outer membrane efflux proteins (OEP)"/>
    <property type="match status" value="1"/>
</dbReference>
<keyword evidence="8" id="KW-0175">Coiled coil</keyword>
<evidence type="ECO:0000313" key="11">
    <source>
        <dbReference type="EMBL" id="WXB19496.1"/>
    </source>
</evidence>
<proteinExistence type="inferred from homology"/>
<comment type="similarity">
    <text evidence="2">Belongs to the outer membrane factor (OMF) (TC 1.B.17) family.</text>
</comment>
<evidence type="ECO:0000256" key="10">
    <source>
        <dbReference type="SAM" id="SignalP"/>
    </source>
</evidence>
<reference evidence="11 12" key="1">
    <citation type="submission" date="2021-12" db="EMBL/GenBank/DDBJ databases">
        <title>Discovery of the Pendulisporaceae a myxobacterial family with distinct sporulation behavior and unique specialized metabolism.</title>
        <authorList>
            <person name="Garcia R."/>
            <person name="Popoff A."/>
            <person name="Bader C.D."/>
            <person name="Loehr J."/>
            <person name="Walesch S."/>
            <person name="Walt C."/>
            <person name="Boldt J."/>
            <person name="Bunk B."/>
            <person name="Haeckl F.J.F.P.J."/>
            <person name="Gunesch A.P."/>
            <person name="Birkelbach J."/>
            <person name="Nuebel U."/>
            <person name="Pietschmann T."/>
            <person name="Bach T."/>
            <person name="Mueller R."/>
        </authorList>
    </citation>
    <scope>NUCLEOTIDE SEQUENCE [LARGE SCALE GENOMIC DNA]</scope>
    <source>
        <strain evidence="11 12">MSr11954</strain>
    </source>
</reference>
<keyword evidence="6" id="KW-0472">Membrane</keyword>
<protein>
    <submittedName>
        <fullName evidence="11">TolC family protein</fullName>
    </submittedName>
</protein>
<evidence type="ECO:0000256" key="4">
    <source>
        <dbReference type="ARBA" id="ARBA00022452"/>
    </source>
</evidence>
<keyword evidence="3" id="KW-0813">Transport</keyword>
<dbReference type="RefSeq" id="WP_394829111.1">
    <property type="nucleotide sequence ID" value="NZ_CP089984.1"/>
</dbReference>
<dbReference type="EMBL" id="CP089984">
    <property type="protein sequence ID" value="WXB19496.1"/>
    <property type="molecule type" value="Genomic_DNA"/>
</dbReference>
<keyword evidence="5" id="KW-0812">Transmembrane</keyword>
<feature type="region of interest" description="Disordered" evidence="9">
    <location>
        <begin position="453"/>
        <end position="475"/>
    </location>
</feature>
<evidence type="ECO:0000313" key="12">
    <source>
        <dbReference type="Proteomes" id="UP001370348"/>
    </source>
</evidence>
<gene>
    <name evidence="11" type="ORF">LZC94_19985</name>
</gene>
<name>A0ABZ2MAH0_9BACT</name>
<evidence type="ECO:0000256" key="7">
    <source>
        <dbReference type="ARBA" id="ARBA00023237"/>
    </source>
</evidence>
<dbReference type="PANTHER" id="PTHR30026:SF20">
    <property type="entry name" value="OUTER MEMBRANE PROTEIN TOLC"/>
    <property type="match status" value="1"/>
</dbReference>
<accession>A0ABZ2MAH0</accession>
<evidence type="ECO:0000256" key="1">
    <source>
        <dbReference type="ARBA" id="ARBA00004442"/>
    </source>
</evidence>
<evidence type="ECO:0000256" key="5">
    <source>
        <dbReference type="ARBA" id="ARBA00022692"/>
    </source>
</evidence>
<keyword evidence="12" id="KW-1185">Reference proteome</keyword>
<keyword evidence="4" id="KW-1134">Transmembrane beta strand</keyword>
<feature type="chain" id="PRO_5046095975" evidence="10">
    <location>
        <begin position="29"/>
        <end position="475"/>
    </location>
</feature>
<sequence>MIRGVRFVAAFAVALAAASIAPTNPANAAEGVTVQLTERRVAELALANHPDVRAAHATARAADAEAQATGRSRIPELVLSARYTRLSSLPERYRSLDLGEGNVYVLPQILDGYGARAALVAPLTDPWLRMASAARAAGKAALAREFDAKAAEVRVALDARTAYLAWRRATLGRELAADALRVAHAEVEEHQRRVTAGTASKTSGLGLELAEKEAGLRLRAAEADVEVAAAELGVFLDVPSADAKFESAEVLEGELLAIGDGSPVPALAAAIAEAEAADERVDAEALAFLPRIAITGVADVSVPNPRVFAVTTKTPVTSWEITAQIEWSTAALSTGTAALARARADREAARARVEAVRRDLVASRRSAEASLRSARDRIVLARERLASARTLANARRAELQAGVTSPLDVVIAESELIRAGLAHADALVDARLARAKLDAALGRARPPAGPALAAADISAGGPPRAAAGIARRGSP</sequence>
<feature type="signal peptide" evidence="10">
    <location>
        <begin position="1"/>
        <end position="28"/>
    </location>
</feature>
<feature type="coiled-coil region" evidence="8">
    <location>
        <begin position="339"/>
        <end position="384"/>
    </location>
</feature>
<dbReference type="InterPro" id="IPR003423">
    <property type="entry name" value="OMP_efflux"/>
</dbReference>
<keyword evidence="7" id="KW-0998">Cell outer membrane</keyword>